<dbReference type="PROSITE" id="PS00108">
    <property type="entry name" value="PROTEIN_KINASE_ST"/>
    <property type="match status" value="1"/>
</dbReference>
<evidence type="ECO:0000256" key="14">
    <source>
        <dbReference type="SAM" id="MobiDB-lite"/>
    </source>
</evidence>
<evidence type="ECO:0000256" key="6">
    <source>
        <dbReference type="ARBA" id="ARBA00022741"/>
    </source>
</evidence>
<evidence type="ECO:0000256" key="10">
    <source>
        <dbReference type="ARBA" id="ARBA00023277"/>
    </source>
</evidence>
<reference evidence="16" key="1">
    <citation type="submission" date="2023-02" db="EMBL/GenBank/DDBJ databases">
        <title>Identification and recombinant expression of a fungal hydrolase from Papiliotrema laurentii that hydrolyzes apple cutin and clears colloidal polyester polyurethane.</title>
        <authorList>
            <consortium name="DOE Joint Genome Institute"/>
            <person name="Roman V.A."/>
            <person name="Bojanowski C."/>
            <person name="Crable B.R."/>
            <person name="Wagner D.N."/>
            <person name="Hung C.S."/>
            <person name="Nadeau L.J."/>
            <person name="Schratz L."/>
            <person name="Haridas S."/>
            <person name="Pangilinan J."/>
            <person name="Lipzen A."/>
            <person name="Na H."/>
            <person name="Yan M."/>
            <person name="Ng V."/>
            <person name="Grigoriev I.V."/>
            <person name="Spatafora J.W."/>
            <person name="Barlow D."/>
            <person name="Biffinger J."/>
            <person name="Kelley-Loughnane N."/>
            <person name="Varaljay V.A."/>
            <person name="Crookes-Goodson W.J."/>
        </authorList>
    </citation>
    <scope>NUCLEOTIDE SEQUENCE</scope>
    <source>
        <strain evidence="16">5307AH</strain>
    </source>
</reference>
<dbReference type="InterPro" id="IPR017441">
    <property type="entry name" value="Protein_kinase_ATP_BS"/>
</dbReference>
<dbReference type="CDD" id="cd14079">
    <property type="entry name" value="STKc_AMPK_alpha"/>
    <property type="match status" value="1"/>
</dbReference>
<evidence type="ECO:0000313" key="16">
    <source>
        <dbReference type="EMBL" id="KAK1926622.1"/>
    </source>
</evidence>
<keyword evidence="7 16" id="KW-0418">Kinase</keyword>
<comment type="similarity">
    <text evidence="2">Belongs to the protein kinase superfamily. CAMK Ser/Thr protein kinase family. SNF1 subfamily.</text>
</comment>
<dbReference type="PROSITE" id="PS00107">
    <property type="entry name" value="PROTEIN_KINASE_ATP"/>
    <property type="match status" value="1"/>
</dbReference>
<sequence>MATRPAPPAPGGRSRSSANIQPPPPVKPKPRIGQYIIERTLGTGSFGKVKLATHSITGHQVALKLINRAKITTPDMNARVKREIQYLKVLRHPHIIKLYEVITTPTDVIMVMEYAGEELFNYIVAKGKGGMPEDEARRFFQQMIGAIEYCHRHHIVHRDLKPENLFLDSRNNIKIGDFGLSNLMTDGDFLKTSCGSPNYAAPEVISGKLYSGPEIDVWSAGVIMYVLLCGKLPFDDDHIPSLFKKIESGQFHIPSHVSEGARHLLKRMLHVDPLKRATIAEIRSMPFFQENLPRYLQPLPEVDRYPTLPMDDLSTLLLINEGQADPRKVAEAKGLMYTDELGIIDPEIVEELLQKISTYTPEMVWDLLQRDDDNQVKVAYQLVRDHKRIVKDSMNGYEDEDTSAMEEFMASSPPAWNADIPRPPSVHNMGQEEMDWEEDVDQEIQDIPNAHFDVLDSSLPRFGGPSGSDSEATPGGSEQYMAQQAASALLSSGAPSIFNPGEKPLQKPKWHFGIRSRSPPMEVMLEIYKTLGALGMEWRRKDGIALPEIGLPPPGDYPEEVDAAIEQWTAEHGGVAPQFGKRAPPKKEQSAQEKAAQGLYHVETRAQYGDVVVRMDLQLYRVDAANYLVDFRNIGYYRKSSGKELNPEDIKSVDLTENGEHAQPERSESAPAVGGLSGGAVHNAAHSPSTSKDAAAGLIGGVSGPFHFLEMACQLIAELANG</sequence>
<evidence type="ECO:0000256" key="13">
    <source>
        <dbReference type="PROSITE-ProRule" id="PRU10141"/>
    </source>
</evidence>
<organism evidence="16 17">
    <name type="scientific">Papiliotrema laurentii</name>
    <name type="common">Cryptococcus laurentii</name>
    <dbReference type="NCBI Taxonomy" id="5418"/>
    <lineage>
        <taxon>Eukaryota</taxon>
        <taxon>Fungi</taxon>
        <taxon>Dikarya</taxon>
        <taxon>Basidiomycota</taxon>
        <taxon>Agaricomycotina</taxon>
        <taxon>Tremellomycetes</taxon>
        <taxon>Tremellales</taxon>
        <taxon>Rhynchogastremaceae</taxon>
        <taxon>Papiliotrema</taxon>
    </lineage>
</organism>
<dbReference type="PROSITE" id="PS50011">
    <property type="entry name" value="PROTEIN_KINASE_DOM"/>
    <property type="match status" value="1"/>
</dbReference>
<feature type="region of interest" description="Disordered" evidence="14">
    <location>
        <begin position="457"/>
        <end position="482"/>
    </location>
</feature>
<dbReference type="InterPro" id="IPR011009">
    <property type="entry name" value="Kinase-like_dom_sf"/>
</dbReference>
<evidence type="ECO:0000256" key="5">
    <source>
        <dbReference type="ARBA" id="ARBA00022679"/>
    </source>
</evidence>
<dbReference type="InterPro" id="IPR000719">
    <property type="entry name" value="Prot_kinase_dom"/>
</dbReference>
<feature type="binding site" evidence="13">
    <location>
        <position position="64"/>
    </location>
    <ligand>
        <name>ATP</name>
        <dbReference type="ChEBI" id="CHEBI:30616"/>
    </ligand>
</feature>
<dbReference type="Gene3D" id="3.30.310.80">
    <property type="entry name" value="Kinase associated domain 1, KA1"/>
    <property type="match status" value="1"/>
</dbReference>
<dbReference type="PANTHER" id="PTHR24346">
    <property type="entry name" value="MAP/MICROTUBULE AFFINITY-REGULATING KINASE"/>
    <property type="match status" value="1"/>
</dbReference>
<feature type="region of interest" description="Disordered" evidence="14">
    <location>
        <begin position="657"/>
        <end position="692"/>
    </location>
</feature>
<keyword evidence="9" id="KW-0539">Nucleus</keyword>
<accession>A0AAD9FV45</accession>
<dbReference type="FunFam" id="3.30.200.20:FF:000236">
    <property type="entry name" value="Non-specific serine/threonine protein kinase"/>
    <property type="match status" value="1"/>
</dbReference>
<evidence type="ECO:0000256" key="1">
    <source>
        <dbReference type="ARBA" id="ARBA00004123"/>
    </source>
</evidence>
<dbReference type="Gene3D" id="1.10.8.10">
    <property type="entry name" value="DNA helicase RuvA subunit, C-terminal domain"/>
    <property type="match status" value="1"/>
</dbReference>
<evidence type="ECO:0000256" key="9">
    <source>
        <dbReference type="ARBA" id="ARBA00023242"/>
    </source>
</evidence>
<dbReference type="InterPro" id="IPR013896">
    <property type="entry name" value="SNF1_UBA"/>
</dbReference>
<keyword evidence="10" id="KW-0119">Carbohydrate metabolism</keyword>
<dbReference type="SUPFAM" id="SSF103243">
    <property type="entry name" value="KA1-like"/>
    <property type="match status" value="1"/>
</dbReference>
<feature type="compositionally biased region" description="Pro residues" evidence="14">
    <location>
        <begin position="1"/>
        <end position="10"/>
    </location>
</feature>
<dbReference type="GO" id="GO:0005634">
    <property type="term" value="C:nucleus"/>
    <property type="evidence" value="ECO:0007669"/>
    <property type="project" value="UniProtKB-SubCell"/>
</dbReference>
<dbReference type="CDD" id="cd12122">
    <property type="entry name" value="AMPKA_C"/>
    <property type="match status" value="1"/>
</dbReference>
<evidence type="ECO:0000313" key="17">
    <source>
        <dbReference type="Proteomes" id="UP001182556"/>
    </source>
</evidence>
<dbReference type="GO" id="GO:0005737">
    <property type="term" value="C:cytoplasm"/>
    <property type="evidence" value="ECO:0007669"/>
    <property type="project" value="TreeGrafter"/>
</dbReference>
<dbReference type="GO" id="GO:0005524">
    <property type="term" value="F:ATP binding"/>
    <property type="evidence" value="ECO:0007669"/>
    <property type="project" value="UniProtKB-UniRule"/>
</dbReference>
<dbReference type="GO" id="GO:0035556">
    <property type="term" value="P:intracellular signal transduction"/>
    <property type="evidence" value="ECO:0007669"/>
    <property type="project" value="TreeGrafter"/>
</dbReference>
<name>A0AAD9FV45_PAPLA</name>
<dbReference type="EMBL" id="JAODAN010000002">
    <property type="protein sequence ID" value="KAK1926622.1"/>
    <property type="molecule type" value="Genomic_DNA"/>
</dbReference>
<evidence type="ECO:0000256" key="7">
    <source>
        <dbReference type="ARBA" id="ARBA00022777"/>
    </source>
</evidence>
<dbReference type="FunFam" id="1.10.510.10:FF:000544">
    <property type="entry name" value="Non-specific serine/threonine protein kinase"/>
    <property type="match status" value="1"/>
</dbReference>
<keyword evidence="5" id="KW-0808">Transferase</keyword>
<dbReference type="Gene3D" id="1.10.510.10">
    <property type="entry name" value="Transferase(Phosphotransferase) domain 1"/>
    <property type="match status" value="1"/>
</dbReference>
<dbReference type="SMART" id="SM00220">
    <property type="entry name" value="S_TKc"/>
    <property type="match status" value="1"/>
</dbReference>
<evidence type="ECO:0000256" key="2">
    <source>
        <dbReference type="ARBA" id="ARBA00006234"/>
    </source>
</evidence>
<feature type="compositionally biased region" description="Basic and acidic residues" evidence="14">
    <location>
        <begin position="657"/>
        <end position="668"/>
    </location>
</feature>
<keyword evidence="6 13" id="KW-0547">Nucleotide-binding</keyword>
<comment type="catalytic activity">
    <reaction evidence="11">
        <text>L-threonyl-[protein] + ATP = O-phospho-L-threonyl-[protein] + ADP + H(+)</text>
        <dbReference type="Rhea" id="RHEA:46608"/>
        <dbReference type="Rhea" id="RHEA-COMP:11060"/>
        <dbReference type="Rhea" id="RHEA-COMP:11605"/>
        <dbReference type="ChEBI" id="CHEBI:15378"/>
        <dbReference type="ChEBI" id="CHEBI:30013"/>
        <dbReference type="ChEBI" id="CHEBI:30616"/>
        <dbReference type="ChEBI" id="CHEBI:61977"/>
        <dbReference type="ChEBI" id="CHEBI:456216"/>
        <dbReference type="EC" id="2.7.11.1"/>
    </reaction>
</comment>
<keyword evidence="4" id="KW-0723">Serine/threonine-protein kinase</keyword>
<dbReference type="GO" id="GO:0004674">
    <property type="term" value="F:protein serine/threonine kinase activity"/>
    <property type="evidence" value="ECO:0007669"/>
    <property type="project" value="UniProtKB-KW"/>
</dbReference>
<dbReference type="Proteomes" id="UP001182556">
    <property type="component" value="Unassembled WGS sequence"/>
</dbReference>
<evidence type="ECO:0000256" key="12">
    <source>
        <dbReference type="ARBA" id="ARBA00048679"/>
    </source>
</evidence>
<dbReference type="SUPFAM" id="SSF56112">
    <property type="entry name" value="Protein kinase-like (PK-like)"/>
    <property type="match status" value="1"/>
</dbReference>
<keyword evidence="17" id="KW-1185">Reference proteome</keyword>
<comment type="catalytic activity">
    <reaction evidence="12">
        <text>L-seryl-[protein] + ATP = O-phospho-L-seryl-[protein] + ADP + H(+)</text>
        <dbReference type="Rhea" id="RHEA:17989"/>
        <dbReference type="Rhea" id="RHEA-COMP:9863"/>
        <dbReference type="Rhea" id="RHEA-COMP:11604"/>
        <dbReference type="ChEBI" id="CHEBI:15378"/>
        <dbReference type="ChEBI" id="CHEBI:29999"/>
        <dbReference type="ChEBI" id="CHEBI:30616"/>
        <dbReference type="ChEBI" id="CHEBI:83421"/>
        <dbReference type="ChEBI" id="CHEBI:456216"/>
        <dbReference type="EC" id="2.7.11.1"/>
    </reaction>
</comment>
<comment type="subcellular location">
    <subcellularLocation>
        <location evidence="1">Nucleus</location>
    </subcellularLocation>
</comment>
<feature type="domain" description="Protein kinase" evidence="15">
    <location>
        <begin position="35"/>
        <end position="288"/>
    </location>
</feature>
<dbReference type="InterPro" id="IPR008271">
    <property type="entry name" value="Ser/Thr_kinase_AS"/>
</dbReference>
<evidence type="ECO:0000256" key="8">
    <source>
        <dbReference type="ARBA" id="ARBA00022840"/>
    </source>
</evidence>
<dbReference type="Pfam" id="PF00069">
    <property type="entry name" value="Pkinase"/>
    <property type="match status" value="1"/>
</dbReference>
<dbReference type="InterPro" id="IPR028375">
    <property type="entry name" value="KA1/Ssp2_C"/>
</dbReference>
<dbReference type="InterPro" id="IPR032270">
    <property type="entry name" value="AMPK_C"/>
</dbReference>
<keyword evidence="8 13" id="KW-0067">ATP-binding</keyword>
<dbReference type="PANTHER" id="PTHR24346:SF110">
    <property type="entry name" value="NON-SPECIFIC SERINE_THREONINE PROTEIN KINASE"/>
    <property type="match status" value="1"/>
</dbReference>
<comment type="caution">
    <text evidence="16">The sequence shown here is derived from an EMBL/GenBank/DDBJ whole genome shotgun (WGS) entry which is preliminary data.</text>
</comment>
<gene>
    <name evidence="16" type="ORF">DB88DRAFT_482498</name>
</gene>
<evidence type="ECO:0000256" key="11">
    <source>
        <dbReference type="ARBA" id="ARBA00047899"/>
    </source>
</evidence>
<dbReference type="Pfam" id="PF16579">
    <property type="entry name" value="AdenylateSensor"/>
    <property type="match status" value="1"/>
</dbReference>
<dbReference type="CDD" id="cd14334">
    <property type="entry name" value="UBA_SNF1_fungi"/>
    <property type="match status" value="1"/>
</dbReference>
<evidence type="ECO:0000259" key="15">
    <source>
        <dbReference type="PROSITE" id="PS50011"/>
    </source>
</evidence>
<evidence type="ECO:0000256" key="3">
    <source>
        <dbReference type="ARBA" id="ARBA00012513"/>
    </source>
</evidence>
<feature type="region of interest" description="Disordered" evidence="14">
    <location>
        <begin position="1"/>
        <end position="31"/>
    </location>
</feature>
<dbReference type="AlphaFoldDB" id="A0AAD9FV45"/>
<dbReference type="EC" id="2.7.11.1" evidence="3"/>
<protein>
    <recommendedName>
        <fullName evidence="3">non-specific serine/threonine protein kinase</fullName>
        <ecNumber evidence="3">2.7.11.1</ecNumber>
    </recommendedName>
</protein>
<evidence type="ECO:0000256" key="4">
    <source>
        <dbReference type="ARBA" id="ARBA00022527"/>
    </source>
</evidence>
<proteinExistence type="inferred from homology"/>